<dbReference type="InterPro" id="IPR041577">
    <property type="entry name" value="RT_RNaseH_2"/>
</dbReference>
<dbReference type="SUPFAM" id="SSF56672">
    <property type="entry name" value="DNA/RNA polymerases"/>
    <property type="match status" value="1"/>
</dbReference>
<evidence type="ECO:0000256" key="1">
    <source>
        <dbReference type="ARBA" id="ARBA00023268"/>
    </source>
</evidence>
<dbReference type="EMBL" id="OU503044">
    <property type="protein sequence ID" value="CAI9767226.1"/>
    <property type="molecule type" value="Genomic_DNA"/>
</dbReference>
<sequence length="103" mass="11593">MTQLTRQGIKFQWTERCEKSFQELKQKLVASPILAIPEGSDGFVIYSDASKQDDNALMFEGRLCVPKDEGIRNEILEKADYALYAAHPGVLKCIETFAIYFGG</sequence>
<dbReference type="AlphaFoldDB" id="A0AAD1ZFQ2"/>
<proteinExistence type="predicted"/>
<dbReference type="Gene3D" id="3.30.70.270">
    <property type="match status" value="1"/>
</dbReference>
<evidence type="ECO:0000313" key="4">
    <source>
        <dbReference type="Proteomes" id="UP000834106"/>
    </source>
</evidence>
<evidence type="ECO:0000313" key="3">
    <source>
        <dbReference type="EMBL" id="CAI9767226.1"/>
    </source>
</evidence>
<protein>
    <recommendedName>
        <fullName evidence="2">Reverse transcriptase/retrotransposon-derived protein RNase H-like domain-containing protein</fullName>
    </recommendedName>
</protein>
<dbReference type="PANTHER" id="PTHR37984">
    <property type="entry name" value="PROTEIN CBG26694"/>
    <property type="match status" value="1"/>
</dbReference>
<dbReference type="InterPro" id="IPR050951">
    <property type="entry name" value="Retrovirus_Pol_polyprotein"/>
</dbReference>
<organism evidence="3 4">
    <name type="scientific">Fraxinus pennsylvanica</name>
    <dbReference type="NCBI Taxonomy" id="56036"/>
    <lineage>
        <taxon>Eukaryota</taxon>
        <taxon>Viridiplantae</taxon>
        <taxon>Streptophyta</taxon>
        <taxon>Embryophyta</taxon>
        <taxon>Tracheophyta</taxon>
        <taxon>Spermatophyta</taxon>
        <taxon>Magnoliopsida</taxon>
        <taxon>eudicotyledons</taxon>
        <taxon>Gunneridae</taxon>
        <taxon>Pentapetalae</taxon>
        <taxon>asterids</taxon>
        <taxon>lamiids</taxon>
        <taxon>Lamiales</taxon>
        <taxon>Oleaceae</taxon>
        <taxon>Oleeae</taxon>
        <taxon>Fraxinus</taxon>
    </lineage>
</organism>
<gene>
    <name evidence="3" type="ORF">FPE_LOCUS14656</name>
</gene>
<feature type="domain" description="Reverse transcriptase/retrotransposon-derived protein RNase H-like" evidence="2">
    <location>
        <begin position="13"/>
        <end position="51"/>
    </location>
</feature>
<evidence type="ECO:0000259" key="2">
    <source>
        <dbReference type="Pfam" id="PF17919"/>
    </source>
</evidence>
<dbReference type="InterPro" id="IPR043502">
    <property type="entry name" value="DNA/RNA_pol_sf"/>
</dbReference>
<dbReference type="GO" id="GO:0003824">
    <property type="term" value="F:catalytic activity"/>
    <property type="evidence" value="ECO:0007669"/>
    <property type="project" value="UniProtKB-KW"/>
</dbReference>
<dbReference type="PANTHER" id="PTHR37984:SF5">
    <property type="entry name" value="PROTEIN NYNRIN-LIKE"/>
    <property type="match status" value="1"/>
</dbReference>
<name>A0AAD1ZFQ2_9LAMI</name>
<reference evidence="3" key="1">
    <citation type="submission" date="2023-05" db="EMBL/GenBank/DDBJ databases">
        <authorList>
            <person name="Huff M."/>
        </authorList>
    </citation>
    <scope>NUCLEOTIDE SEQUENCE</scope>
</reference>
<accession>A0AAD1ZFQ2</accession>
<keyword evidence="4" id="KW-1185">Reference proteome</keyword>
<keyword evidence="1" id="KW-0511">Multifunctional enzyme</keyword>
<dbReference type="InterPro" id="IPR043128">
    <property type="entry name" value="Rev_trsase/Diguanyl_cyclase"/>
</dbReference>
<dbReference type="Proteomes" id="UP000834106">
    <property type="component" value="Chromosome 9"/>
</dbReference>
<dbReference type="Pfam" id="PF17919">
    <property type="entry name" value="RT_RNaseH_2"/>
    <property type="match status" value="1"/>
</dbReference>